<accession>A0ABR1IVJ5</accession>
<gene>
    <name evidence="1" type="ORF">VKT23_017047</name>
</gene>
<proteinExistence type="predicted"/>
<evidence type="ECO:0000313" key="2">
    <source>
        <dbReference type="Proteomes" id="UP001498398"/>
    </source>
</evidence>
<organism evidence="1 2">
    <name type="scientific">Marasmiellus scandens</name>
    <dbReference type="NCBI Taxonomy" id="2682957"/>
    <lineage>
        <taxon>Eukaryota</taxon>
        <taxon>Fungi</taxon>
        <taxon>Dikarya</taxon>
        <taxon>Basidiomycota</taxon>
        <taxon>Agaricomycotina</taxon>
        <taxon>Agaricomycetes</taxon>
        <taxon>Agaricomycetidae</taxon>
        <taxon>Agaricales</taxon>
        <taxon>Marasmiineae</taxon>
        <taxon>Omphalotaceae</taxon>
        <taxon>Marasmiellus</taxon>
    </lineage>
</organism>
<evidence type="ECO:0008006" key="3">
    <source>
        <dbReference type="Google" id="ProtNLM"/>
    </source>
</evidence>
<keyword evidence="2" id="KW-1185">Reference proteome</keyword>
<name>A0ABR1IVJ5_9AGAR</name>
<dbReference type="EMBL" id="JBANRG010000068">
    <property type="protein sequence ID" value="KAK7440409.1"/>
    <property type="molecule type" value="Genomic_DNA"/>
</dbReference>
<sequence length="481" mass="55127">MTSQSSILSDFPEALYPELLRSNDAPTEHQVQGLRMLVNIAEECTSRLGLAATSLELNPRALRAERLRREDFLDKYRGLMASISMRQLPNEILGQIFLEYVKLMFSDEKADPQKSGQEHAGSLIGQDQDRKEEPLLHAPTVLIKVCSRWRAVTLSMTELWSFMRLKLPLNPQRVQTWLNRAGTRPLSLRITSKDRDGQDLSDMYQHASFQLLFLQSNRWVELDVDFGYQSQRFLNHIRPHLPALQRLHMRKQSCQWMISSGTSQMVPHFPQLNKLVFSYHRIDETTSFPTYGNLTHFSGTFYEVSSLSRVFDIVFGNMPGLLVLELSVKNWVNQNPSFNLRPVLHRSLTSFKLKWTATRHGDSSCGTRRYLDSALENVIFPSLTDVSLIAGPGAGDPEAFSSFFARHPTLDTIHISLPNYEVRLDRSPYAPKSLKRLFPNTINVPHGFDTSSRHARREIRLPQGANWGVVMEKFDEQKLSL</sequence>
<evidence type="ECO:0000313" key="1">
    <source>
        <dbReference type="EMBL" id="KAK7440409.1"/>
    </source>
</evidence>
<comment type="caution">
    <text evidence="1">The sequence shown here is derived from an EMBL/GenBank/DDBJ whole genome shotgun (WGS) entry which is preliminary data.</text>
</comment>
<reference evidence="1 2" key="1">
    <citation type="submission" date="2024-01" db="EMBL/GenBank/DDBJ databases">
        <title>A draft genome for the cacao thread blight pathogen Marasmiellus scandens.</title>
        <authorList>
            <person name="Baruah I.K."/>
            <person name="Leung J."/>
            <person name="Bukari Y."/>
            <person name="Amoako-Attah I."/>
            <person name="Meinhardt L.W."/>
            <person name="Bailey B.A."/>
            <person name="Cohen S.P."/>
        </authorList>
    </citation>
    <scope>NUCLEOTIDE SEQUENCE [LARGE SCALE GENOMIC DNA]</scope>
    <source>
        <strain evidence="1 2">GH-19</strain>
    </source>
</reference>
<protein>
    <recommendedName>
        <fullName evidence="3">F-box domain-containing protein</fullName>
    </recommendedName>
</protein>
<dbReference type="Proteomes" id="UP001498398">
    <property type="component" value="Unassembled WGS sequence"/>
</dbReference>